<organism evidence="2 3">
    <name type="scientific">Phytophthora infestans</name>
    <name type="common">Potato late blight agent</name>
    <name type="synonym">Botrytis infestans</name>
    <dbReference type="NCBI Taxonomy" id="4787"/>
    <lineage>
        <taxon>Eukaryota</taxon>
        <taxon>Sar</taxon>
        <taxon>Stramenopiles</taxon>
        <taxon>Oomycota</taxon>
        <taxon>Peronosporomycetes</taxon>
        <taxon>Peronosporales</taxon>
        <taxon>Peronosporaceae</taxon>
        <taxon>Phytophthora</taxon>
    </lineage>
</organism>
<keyword evidence="1" id="KW-1133">Transmembrane helix</keyword>
<keyword evidence="1" id="KW-0472">Membrane</keyword>
<evidence type="ECO:0000313" key="3">
    <source>
        <dbReference type="Proteomes" id="UP000602510"/>
    </source>
</evidence>
<proteinExistence type="predicted"/>
<evidence type="ECO:0000313" key="2">
    <source>
        <dbReference type="EMBL" id="KAF4039583.1"/>
    </source>
</evidence>
<reference evidence="2" key="1">
    <citation type="submission" date="2020-04" db="EMBL/GenBank/DDBJ databases">
        <title>Hybrid Assembly of Korean Phytophthora infestans isolates.</title>
        <authorList>
            <person name="Prokchorchik M."/>
            <person name="Lee Y."/>
            <person name="Seo J."/>
            <person name="Cho J.-H."/>
            <person name="Park Y.-E."/>
            <person name="Jang D.-C."/>
            <person name="Im J.-S."/>
            <person name="Choi J.-G."/>
            <person name="Park H.-J."/>
            <person name="Lee G.-B."/>
            <person name="Lee Y.-G."/>
            <person name="Hong S.-Y."/>
            <person name="Cho K."/>
            <person name="Sohn K.H."/>
        </authorList>
    </citation>
    <scope>NUCLEOTIDE SEQUENCE</scope>
    <source>
        <strain evidence="2">KR_1_A1</strain>
    </source>
</reference>
<feature type="transmembrane region" description="Helical" evidence="1">
    <location>
        <begin position="87"/>
        <end position="114"/>
    </location>
</feature>
<comment type="caution">
    <text evidence="2">The sequence shown here is derived from an EMBL/GenBank/DDBJ whole genome shotgun (WGS) entry which is preliminary data.</text>
</comment>
<dbReference type="EMBL" id="WSZM01000172">
    <property type="protein sequence ID" value="KAF4039583.1"/>
    <property type="molecule type" value="Genomic_DNA"/>
</dbReference>
<gene>
    <name evidence="2" type="ORF">GN244_ATG08227</name>
</gene>
<sequence>MLLIETAQEILNDADVQRWVLCTIIGMRKSELRNAQGVGGPQSFVAISEDTRCSVYSRAGSVVSWVGWLQYCAHPDRCRPQALRTCLSGVCIQLTLFVAFVTYAKACVILLIAITGSTSPFMTC</sequence>
<accession>A0A833SVK5</accession>
<name>A0A833SVK5_PHYIN</name>
<protein>
    <submittedName>
        <fullName evidence="2">Uncharacterized protein</fullName>
    </submittedName>
</protein>
<dbReference type="AlphaFoldDB" id="A0A833SVK5"/>
<keyword evidence="1" id="KW-0812">Transmembrane</keyword>
<evidence type="ECO:0000256" key="1">
    <source>
        <dbReference type="SAM" id="Phobius"/>
    </source>
</evidence>
<keyword evidence="3" id="KW-1185">Reference proteome</keyword>
<dbReference type="Proteomes" id="UP000602510">
    <property type="component" value="Unassembled WGS sequence"/>
</dbReference>